<feature type="region of interest" description="Disordered" evidence="1">
    <location>
        <begin position="23"/>
        <end position="59"/>
    </location>
</feature>
<dbReference type="PANTHER" id="PTHR46889:SF4">
    <property type="entry name" value="TRANSPOSASE INSO FOR INSERTION SEQUENCE ELEMENT IS911B-RELATED"/>
    <property type="match status" value="1"/>
</dbReference>
<comment type="caution">
    <text evidence="3">The sequence shown here is derived from an EMBL/GenBank/DDBJ whole genome shotgun (WGS) entry which is preliminary data.</text>
</comment>
<proteinExistence type="predicted"/>
<dbReference type="Pfam" id="PF13333">
    <property type="entry name" value="rve_2"/>
    <property type="match status" value="1"/>
</dbReference>
<name>A0ABQ6LHM0_9RHOB</name>
<feature type="compositionally biased region" description="Low complexity" evidence="1">
    <location>
        <begin position="47"/>
        <end position="56"/>
    </location>
</feature>
<evidence type="ECO:0000313" key="4">
    <source>
        <dbReference type="Proteomes" id="UP001239909"/>
    </source>
</evidence>
<evidence type="ECO:0000256" key="1">
    <source>
        <dbReference type="SAM" id="MobiDB-lite"/>
    </source>
</evidence>
<protein>
    <recommendedName>
        <fullName evidence="2">Integrase catalytic domain-containing protein</fullName>
    </recommendedName>
</protein>
<keyword evidence="4" id="KW-1185">Reference proteome</keyword>
<sequence length="164" mass="17868">MSDSLNKGLAIGAMRMALQNRRAAPGPVCHPDRGVHYAGGDDRRPLSSHGARASRSGRGKCLDNAPMVHASRAPLRDVFGALKTEMVHSANVRSRREAKAALLEYIAIFHNRQPRYSRIGDRTPERARIDMTHAKAAKKGLPVRLQGESSPAGCRRTRIRASAG</sequence>
<feature type="compositionally biased region" description="Basic residues" evidence="1">
    <location>
        <begin position="155"/>
        <end position="164"/>
    </location>
</feature>
<feature type="region of interest" description="Disordered" evidence="1">
    <location>
        <begin position="141"/>
        <end position="164"/>
    </location>
</feature>
<reference evidence="3 4" key="1">
    <citation type="submission" date="2023-04" db="EMBL/GenBank/DDBJ databases">
        <title>Marinoamorphus aggregata gen. nov., sp. Nov., isolate from tissue of brittle star Ophioplocus japonicus.</title>
        <authorList>
            <person name="Kawano K."/>
            <person name="Sawayama S."/>
            <person name="Nakagawa S."/>
        </authorList>
    </citation>
    <scope>NUCLEOTIDE SEQUENCE [LARGE SCALE GENOMIC DNA]</scope>
    <source>
        <strain evidence="3 4">NKW23</strain>
    </source>
</reference>
<dbReference type="InterPro" id="IPR050900">
    <property type="entry name" value="Transposase_IS3/IS150/IS904"/>
</dbReference>
<dbReference type="InterPro" id="IPR001584">
    <property type="entry name" value="Integrase_cat-core"/>
</dbReference>
<feature type="compositionally biased region" description="Basic and acidic residues" evidence="1">
    <location>
        <begin position="30"/>
        <end position="45"/>
    </location>
</feature>
<dbReference type="PANTHER" id="PTHR46889">
    <property type="entry name" value="TRANSPOSASE INSF FOR INSERTION SEQUENCE IS3B-RELATED"/>
    <property type="match status" value="1"/>
</dbReference>
<dbReference type="RefSeq" id="WP_285670661.1">
    <property type="nucleotide sequence ID" value="NZ_BSYI01000006.1"/>
</dbReference>
<dbReference type="Proteomes" id="UP001239909">
    <property type="component" value="Unassembled WGS sequence"/>
</dbReference>
<gene>
    <name evidence="3" type="ORF">LNKW23_11390</name>
</gene>
<organism evidence="3 4">
    <name type="scientific">Paralimibaculum aggregatum</name>
    <dbReference type="NCBI Taxonomy" id="3036245"/>
    <lineage>
        <taxon>Bacteria</taxon>
        <taxon>Pseudomonadati</taxon>
        <taxon>Pseudomonadota</taxon>
        <taxon>Alphaproteobacteria</taxon>
        <taxon>Rhodobacterales</taxon>
        <taxon>Paracoccaceae</taxon>
        <taxon>Paralimibaculum</taxon>
    </lineage>
</organism>
<accession>A0ABQ6LHM0</accession>
<evidence type="ECO:0000259" key="2">
    <source>
        <dbReference type="Pfam" id="PF13333"/>
    </source>
</evidence>
<dbReference type="EMBL" id="BSYI01000006">
    <property type="protein sequence ID" value="GMG81926.1"/>
    <property type="molecule type" value="Genomic_DNA"/>
</dbReference>
<feature type="domain" description="Integrase catalytic" evidence="2">
    <location>
        <begin position="78"/>
        <end position="124"/>
    </location>
</feature>
<evidence type="ECO:0000313" key="3">
    <source>
        <dbReference type="EMBL" id="GMG81926.1"/>
    </source>
</evidence>